<accession>A0AA85J1P5</accession>
<reference evidence="2" key="2">
    <citation type="submission" date="2023-11" db="UniProtKB">
        <authorList>
            <consortium name="WormBaseParasite"/>
        </authorList>
    </citation>
    <scope>IDENTIFICATION</scope>
</reference>
<name>A0AA85J1P5_TRIRE</name>
<proteinExistence type="predicted"/>
<protein>
    <recommendedName>
        <fullName evidence="3">SMN domain-containing protein</fullName>
    </recommendedName>
</protein>
<evidence type="ECO:0000313" key="2">
    <source>
        <dbReference type="WBParaSite" id="TREG1_135370.1"/>
    </source>
</evidence>
<dbReference type="AlphaFoldDB" id="A0AA85J1P5"/>
<reference evidence="1" key="1">
    <citation type="submission" date="2022-06" db="EMBL/GenBank/DDBJ databases">
        <authorList>
            <person name="Berger JAMES D."/>
            <person name="Berger JAMES D."/>
        </authorList>
    </citation>
    <scope>NUCLEOTIDE SEQUENCE [LARGE SCALE GENOMIC DNA]</scope>
</reference>
<organism evidence="1 2">
    <name type="scientific">Trichobilharzia regenti</name>
    <name type="common">Nasal bird schistosome</name>
    <dbReference type="NCBI Taxonomy" id="157069"/>
    <lineage>
        <taxon>Eukaryota</taxon>
        <taxon>Metazoa</taxon>
        <taxon>Spiralia</taxon>
        <taxon>Lophotrochozoa</taxon>
        <taxon>Platyhelminthes</taxon>
        <taxon>Trematoda</taxon>
        <taxon>Digenea</taxon>
        <taxon>Strigeidida</taxon>
        <taxon>Schistosomatoidea</taxon>
        <taxon>Schistosomatidae</taxon>
        <taxon>Trichobilharzia</taxon>
    </lineage>
</organism>
<keyword evidence="1" id="KW-1185">Reference proteome</keyword>
<sequence length="199" mass="22482">MASFNNNNNYHNAAGNKNTHIWSVGIGDAEDESYWDDSDLLAQYTQIESVVKEKVREKYTQTFSKSNNKSRHSNFNNKKSSKLFTKAKISSTKDDEQNEVADFVESETPNEQFTCNLNWIPPCVNPPEHLFSQLPYSSEYSSFNAQPAYASSQPVFTTEGANFPKIDPIARAWYDAGYRLGRLHALKMKATSSVKVSNS</sequence>
<dbReference type="WBParaSite" id="TREG1_135370.1">
    <property type="protein sequence ID" value="TREG1_135370.1"/>
    <property type="gene ID" value="TREG1_135370"/>
</dbReference>
<evidence type="ECO:0008006" key="3">
    <source>
        <dbReference type="Google" id="ProtNLM"/>
    </source>
</evidence>
<evidence type="ECO:0000313" key="1">
    <source>
        <dbReference type="Proteomes" id="UP000050795"/>
    </source>
</evidence>
<dbReference type="Proteomes" id="UP000050795">
    <property type="component" value="Unassembled WGS sequence"/>
</dbReference>